<evidence type="ECO:0000256" key="3">
    <source>
        <dbReference type="ARBA" id="ARBA00022596"/>
    </source>
</evidence>
<dbReference type="PANTHER" id="PTHR43600">
    <property type="entry name" value="COENZYME F420 HYDROGENASE, SUBUNIT ALPHA"/>
    <property type="match status" value="1"/>
</dbReference>
<feature type="non-terminal residue" evidence="7">
    <location>
        <position position="89"/>
    </location>
</feature>
<dbReference type="Gene3D" id="1.10.645.10">
    <property type="entry name" value="Cytochrome-c3 Hydrogenase, chain B"/>
    <property type="match status" value="1"/>
</dbReference>
<organism evidence="7">
    <name type="scientific">Desulfofervidus auxilii</name>
    <dbReference type="NCBI Taxonomy" id="1621989"/>
    <lineage>
        <taxon>Bacteria</taxon>
        <taxon>Pseudomonadati</taxon>
        <taxon>Thermodesulfobacteriota</taxon>
        <taxon>Candidatus Desulfofervidia</taxon>
        <taxon>Candidatus Desulfofervidales</taxon>
        <taxon>Candidatus Desulfofervidaceae</taxon>
        <taxon>Candidatus Desulfofervidus</taxon>
    </lineage>
</organism>
<comment type="similarity">
    <text evidence="2">Belongs to the [NiFe]/[NiFeSe] hydrogenase large subunit family.</text>
</comment>
<dbReference type="Pfam" id="PF00374">
    <property type="entry name" value="NiFeSe_Hases"/>
    <property type="match status" value="1"/>
</dbReference>
<feature type="binding site" evidence="6">
    <location>
        <position position="65"/>
    </location>
    <ligand>
        <name>Ni(2+)</name>
        <dbReference type="ChEBI" id="CHEBI:49786"/>
    </ligand>
</feature>
<protein>
    <submittedName>
        <fullName evidence="7">Ni/Fe hydrogenase subunit alpha</fullName>
    </submittedName>
</protein>
<evidence type="ECO:0000256" key="6">
    <source>
        <dbReference type="PIRSR" id="PIRSR601501-1"/>
    </source>
</evidence>
<sequence length="89" mass="9834">MGKTLTFQPLTRIKTRTKMVINLDDNGNVTDAHMSMLNLRGFEQFCIGRPAEEMPRIVNRICGVCSCDHHLAANKAVEMAFGVSIPEAA</sequence>
<comment type="cofactor">
    <cofactor evidence="1 6">
        <name>Ni(2+)</name>
        <dbReference type="ChEBI" id="CHEBI:49786"/>
    </cofactor>
</comment>
<reference evidence="7" key="1">
    <citation type="journal article" date="2020" name="mSystems">
        <title>Genome- and Community-Level Interaction Insights into Carbon Utilization and Element Cycling Functions of Hydrothermarchaeota in Hydrothermal Sediment.</title>
        <authorList>
            <person name="Zhou Z."/>
            <person name="Liu Y."/>
            <person name="Xu W."/>
            <person name="Pan J."/>
            <person name="Luo Z.H."/>
            <person name="Li M."/>
        </authorList>
    </citation>
    <scope>NUCLEOTIDE SEQUENCE [LARGE SCALE GENOMIC DNA]</scope>
    <source>
        <strain evidence="7">HyVt-233</strain>
    </source>
</reference>
<evidence type="ECO:0000256" key="2">
    <source>
        <dbReference type="ARBA" id="ARBA00009292"/>
    </source>
</evidence>
<keyword evidence="6" id="KW-0408">Iron</keyword>
<keyword evidence="6" id="KW-0460">Magnesium</keyword>
<feature type="binding site" evidence="6">
    <location>
        <position position="65"/>
    </location>
    <ligand>
        <name>Fe cation</name>
        <dbReference type="ChEBI" id="CHEBI:24875"/>
    </ligand>
</feature>
<evidence type="ECO:0000256" key="5">
    <source>
        <dbReference type="ARBA" id="ARBA00023002"/>
    </source>
</evidence>
<comment type="caution">
    <text evidence="7">The sequence shown here is derived from an EMBL/GenBank/DDBJ whole genome shotgun (WGS) entry which is preliminary data.</text>
</comment>
<keyword evidence="4 6" id="KW-0479">Metal-binding</keyword>
<accession>A0A7C0YAY4</accession>
<dbReference type="Proteomes" id="UP000886289">
    <property type="component" value="Unassembled WGS sequence"/>
</dbReference>
<evidence type="ECO:0000256" key="1">
    <source>
        <dbReference type="ARBA" id="ARBA00001967"/>
    </source>
</evidence>
<name>A0A7C0YAY4_DESA2</name>
<evidence type="ECO:0000256" key="4">
    <source>
        <dbReference type="ARBA" id="ARBA00022723"/>
    </source>
</evidence>
<dbReference type="PANTHER" id="PTHR43600:SF2">
    <property type="entry name" value="F420-NON-REDUCING HYDROGENASE VHU SUBUNIT A"/>
    <property type="match status" value="1"/>
</dbReference>
<proteinExistence type="inferred from homology"/>
<evidence type="ECO:0000313" key="7">
    <source>
        <dbReference type="EMBL" id="HDD45271.1"/>
    </source>
</evidence>
<dbReference type="SUPFAM" id="SSF56762">
    <property type="entry name" value="HydB/Nqo4-like"/>
    <property type="match status" value="1"/>
</dbReference>
<comment type="cofactor">
    <cofactor evidence="6">
        <name>Fe cation</name>
        <dbReference type="ChEBI" id="CHEBI:24875"/>
    </cofactor>
</comment>
<dbReference type="AlphaFoldDB" id="A0A7C0YAY4"/>
<feature type="binding site" evidence="6">
    <location>
        <position position="43"/>
    </location>
    <ligand>
        <name>Mg(2+)</name>
        <dbReference type="ChEBI" id="CHEBI:18420"/>
    </ligand>
</feature>
<keyword evidence="3 6" id="KW-0533">Nickel</keyword>
<dbReference type="EMBL" id="DRBS01000387">
    <property type="protein sequence ID" value="HDD45271.1"/>
    <property type="molecule type" value="Genomic_DNA"/>
</dbReference>
<keyword evidence="5" id="KW-0560">Oxidoreductase</keyword>
<dbReference type="InterPro" id="IPR001501">
    <property type="entry name" value="Ni-dep_hyd_lsu"/>
</dbReference>
<dbReference type="InterPro" id="IPR029014">
    <property type="entry name" value="NiFe-Hase_large"/>
</dbReference>
<gene>
    <name evidence="7" type="ORF">ENG63_10510</name>
</gene>
<dbReference type="GO" id="GO:0016491">
    <property type="term" value="F:oxidoreductase activity"/>
    <property type="evidence" value="ECO:0007669"/>
    <property type="project" value="UniProtKB-KW"/>
</dbReference>
<dbReference type="GO" id="GO:0016151">
    <property type="term" value="F:nickel cation binding"/>
    <property type="evidence" value="ECO:0007669"/>
    <property type="project" value="InterPro"/>
</dbReference>
<feature type="binding site" evidence="6">
    <location>
        <position position="62"/>
    </location>
    <ligand>
        <name>Mg(2+)</name>
        <dbReference type="ChEBI" id="CHEBI:18420"/>
    </ligand>
</feature>